<dbReference type="Proteomes" id="UP000802392">
    <property type="component" value="Unassembled WGS sequence"/>
</dbReference>
<gene>
    <name evidence="2" type="ORF">FHR86_000186</name>
</gene>
<evidence type="ECO:0000313" key="2">
    <source>
        <dbReference type="EMBL" id="NII99887.1"/>
    </source>
</evidence>
<name>A0ABX0TBK3_9MICC</name>
<reference evidence="2 3" key="1">
    <citation type="submission" date="2020-03" db="EMBL/GenBank/DDBJ databases">
        <title>Genomic Encyclopedia of Type Strains, Phase III (KMG-III): the genomes of soil and plant-associated and newly described type strains.</title>
        <authorList>
            <person name="Whitman W."/>
        </authorList>
    </citation>
    <scope>NUCLEOTIDE SEQUENCE [LARGE SCALE GENOMIC DNA]</scope>
    <source>
        <strain evidence="2 3">CECT 4207</strain>
    </source>
</reference>
<feature type="domain" description="Metallo-beta-lactamase" evidence="1">
    <location>
        <begin position="7"/>
        <end position="179"/>
    </location>
</feature>
<dbReference type="Gene3D" id="3.60.15.10">
    <property type="entry name" value="Ribonuclease Z/Hydroxyacylglutathione hydrolase-like"/>
    <property type="match status" value="1"/>
</dbReference>
<dbReference type="EMBL" id="JAAOZD010000001">
    <property type="protein sequence ID" value="NII99887.1"/>
    <property type="molecule type" value="Genomic_DNA"/>
</dbReference>
<dbReference type="SUPFAM" id="SSF56281">
    <property type="entry name" value="Metallo-hydrolase/oxidoreductase"/>
    <property type="match status" value="1"/>
</dbReference>
<dbReference type="InterPro" id="IPR036866">
    <property type="entry name" value="RibonucZ/Hydroxyglut_hydro"/>
</dbReference>
<dbReference type="PANTHER" id="PTHR43546">
    <property type="entry name" value="UPF0173 METAL-DEPENDENT HYDROLASE MJ1163-RELATED"/>
    <property type="match status" value="1"/>
</dbReference>
<proteinExistence type="predicted"/>
<sequence length="217" mass="23278">MKLTKYTHACVRLEKEGKVLVIDPGAFSEAAEALEGAHAVLITHEHQDHIDPPALMAALGANDALQVYAPEGVAGTLRKDSDAAERVHTVQPDSTFQTAGFNVRAFGGQHALIHAKIPMIANVGYLVDENVFHPGDSFVVPDGIDVKTLLVPIHAPWSKVGEVVDFVISVRAPKAYPVHDALLNELGRGIVESHLARIGAQYGSSYQRINPGDSVEV</sequence>
<accession>A0ABX0TBK3</accession>
<evidence type="ECO:0000313" key="3">
    <source>
        <dbReference type="Proteomes" id="UP000802392"/>
    </source>
</evidence>
<protein>
    <submittedName>
        <fullName evidence="2">L-ascorbate metabolism protein UlaG (Beta-lactamase superfamily)</fullName>
    </submittedName>
</protein>
<evidence type="ECO:0000259" key="1">
    <source>
        <dbReference type="SMART" id="SM00849"/>
    </source>
</evidence>
<organism evidence="2 3">
    <name type="scientific">Paenarthrobacter ilicis</name>
    <dbReference type="NCBI Taxonomy" id="43665"/>
    <lineage>
        <taxon>Bacteria</taxon>
        <taxon>Bacillati</taxon>
        <taxon>Actinomycetota</taxon>
        <taxon>Actinomycetes</taxon>
        <taxon>Micrococcales</taxon>
        <taxon>Micrococcaceae</taxon>
        <taxon>Paenarthrobacter</taxon>
    </lineage>
</organism>
<dbReference type="SMART" id="SM00849">
    <property type="entry name" value="Lactamase_B"/>
    <property type="match status" value="1"/>
</dbReference>
<dbReference type="RefSeq" id="WP_167263046.1">
    <property type="nucleotide sequence ID" value="NZ_BAAAVO010000002.1"/>
</dbReference>
<comment type="caution">
    <text evidence="2">The sequence shown here is derived from an EMBL/GenBank/DDBJ whole genome shotgun (WGS) entry which is preliminary data.</text>
</comment>
<keyword evidence="3" id="KW-1185">Reference proteome</keyword>
<dbReference type="PANTHER" id="PTHR43546:SF3">
    <property type="entry name" value="UPF0173 METAL-DEPENDENT HYDROLASE MJ1163"/>
    <property type="match status" value="1"/>
</dbReference>
<dbReference type="Pfam" id="PF13483">
    <property type="entry name" value="Lactamase_B_3"/>
    <property type="match status" value="1"/>
</dbReference>
<dbReference type="InterPro" id="IPR001279">
    <property type="entry name" value="Metallo-B-lactamas"/>
</dbReference>
<dbReference type="InterPro" id="IPR050114">
    <property type="entry name" value="UPF0173_UPF0282_UlaG_hydrolase"/>
</dbReference>